<sequence length="50" mass="5448">MNLVNWSIVTAPKRQGVCDMEGLIKAAPIIELGLQSCVSNGLDTLFWLDS</sequence>
<dbReference type="Proteomes" id="UP000008311">
    <property type="component" value="Unassembled WGS sequence"/>
</dbReference>
<name>B9S754_RICCO</name>
<dbReference type="InParanoid" id="B9S754"/>
<organism evidence="1 2">
    <name type="scientific">Ricinus communis</name>
    <name type="common">Castor bean</name>
    <dbReference type="NCBI Taxonomy" id="3988"/>
    <lineage>
        <taxon>Eukaryota</taxon>
        <taxon>Viridiplantae</taxon>
        <taxon>Streptophyta</taxon>
        <taxon>Embryophyta</taxon>
        <taxon>Tracheophyta</taxon>
        <taxon>Spermatophyta</taxon>
        <taxon>Magnoliopsida</taxon>
        <taxon>eudicotyledons</taxon>
        <taxon>Gunneridae</taxon>
        <taxon>Pentapetalae</taxon>
        <taxon>rosids</taxon>
        <taxon>fabids</taxon>
        <taxon>Malpighiales</taxon>
        <taxon>Euphorbiaceae</taxon>
        <taxon>Acalyphoideae</taxon>
        <taxon>Acalypheae</taxon>
        <taxon>Ricinus</taxon>
    </lineage>
</organism>
<evidence type="ECO:0000313" key="1">
    <source>
        <dbReference type="EMBL" id="EEF40633.1"/>
    </source>
</evidence>
<evidence type="ECO:0000313" key="2">
    <source>
        <dbReference type="Proteomes" id="UP000008311"/>
    </source>
</evidence>
<gene>
    <name evidence="1" type="ORF">RCOM_1333860</name>
</gene>
<accession>B9S754</accession>
<proteinExistence type="predicted"/>
<dbReference type="AlphaFoldDB" id="B9S754"/>
<reference evidence="2" key="1">
    <citation type="journal article" date="2010" name="Nat. Biotechnol.">
        <title>Draft genome sequence of the oilseed species Ricinus communis.</title>
        <authorList>
            <person name="Chan A.P."/>
            <person name="Crabtree J."/>
            <person name="Zhao Q."/>
            <person name="Lorenzi H."/>
            <person name="Orvis J."/>
            <person name="Puiu D."/>
            <person name="Melake-Berhan A."/>
            <person name="Jones K.M."/>
            <person name="Redman J."/>
            <person name="Chen G."/>
            <person name="Cahoon E.B."/>
            <person name="Gedil M."/>
            <person name="Stanke M."/>
            <person name="Haas B.J."/>
            <person name="Wortman J.R."/>
            <person name="Fraser-Liggett C.M."/>
            <person name="Ravel J."/>
            <person name="Rabinowicz P.D."/>
        </authorList>
    </citation>
    <scope>NUCLEOTIDE SEQUENCE [LARGE SCALE GENOMIC DNA]</scope>
    <source>
        <strain evidence="2">cv. Hale</strain>
    </source>
</reference>
<protein>
    <submittedName>
        <fullName evidence="1">Uncharacterized protein</fullName>
    </submittedName>
</protein>
<dbReference type="EMBL" id="EQ973883">
    <property type="protein sequence ID" value="EEF40633.1"/>
    <property type="molecule type" value="Genomic_DNA"/>
</dbReference>
<keyword evidence="2" id="KW-1185">Reference proteome</keyword>